<dbReference type="PANTHER" id="PTHR18895:SF74">
    <property type="entry name" value="MTRF1L RELEASE FACTOR GLUTAMINE METHYLTRANSFERASE"/>
    <property type="match status" value="1"/>
</dbReference>
<evidence type="ECO:0000256" key="3">
    <source>
        <dbReference type="ARBA" id="ARBA00022691"/>
    </source>
</evidence>
<dbReference type="Gene3D" id="1.10.8.10">
    <property type="entry name" value="DNA helicase RuvA subunit, C-terminal domain"/>
    <property type="match status" value="1"/>
</dbReference>
<keyword evidence="3 4" id="KW-0949">S-adenosyl-L-methionine</keyword>
<dbReference type="PANTHER" id="PTHR18895">
    <property type="entry name" value="HEMK METHYLTRANSFERASE"/>
    <property type="match status" value="1"/>
</dbReference>
<evidence type="ECO:0000256" key="4">
    <source>
        <dbReference type="HAMAP-Rule" id="MF_02126"/>
    </source>
</evidence>
<dbReference type="InterPro" id="IPR025714">
    <property type="entry name" value="Methyltranfer_dom"/>
</dbReference>
<feature type="domain" description="Methyltransferase" evidence="5">
    <location>
        <begin position="127"/>
        <end position="255"/>
    </location>
</feature>
<protein>
    <recommendedName>
        <fullName evidence="4">Release factor glutamine methyltransferase</fullName>
        <shortName evidence="4">RF MTase</shortName>
        <ecNumber evidence="4">2.1.1.297</ecNumber>
    </recommendedName>
    <alternativeName>
        <fullName evidence="4">N5-glutamine methyltransferase PrmC</fullName>
    </alternativeName>
    <alternativeName>
        <fullName evidence="4">Protein-(glutamine-N5) MTase PrmC</fullName>
    </alternativeName>
    <alternativeName>
        <fullName evidence="4">Protein-glutamine N-methyltransferase PrmC</fullName>
    </alternativeName>
</protein>
<reference evidence="7 8" key="1">
    <citation type="submission" date="2018-07" db="EMBL/GenBank/DDBJ databases">
        <authorList>
            <person name="Quirk P.G."/>
            <person name="Krulwich T.A."/>
        </authorList>
    </citation>
    <scope>NUCLEOTIDE SEQUENCE [LARGE SCALE GENOMIC DNA]</scope>
    <source>
        <strain evidence="7 8">CC-BB4</strain>
    </source>
</reference>
<organism evidence="7 8">
    <name type="scientific">Pseudolabrys taiwanensis</name>
    <dbReference type="NCBI Taxonomy" id="331696"/>
    <lineage>
        <taxon>Bacteria</taxon>
        <taxon>Pseudomonadati</taxon>
        <taxon>Pseudomonadota</taxon>
        <taxon>Alphaproteobacteria</taxon>
        <taxon>Hyphomicrobiales</taxon>
        <taxon>Xanthobacteraceae</taxon>
        <taxon>Pseudolabrys</taxon>
    </lineage>
</organism>
<comment type="caution">
    <text evidence="4">Lacks conserved residue(s) required for the propagation of feature annotation.</text>
</comment>
<sequence>MRIIPGLKDGASIEEAVRLVAQMFKLAGIDEALVDARALIGYALKLSRAQLLSHADRILEAREINAISALAARRLKHEPVSRILGHREFWDLEIYVSPDVLVPRPETETVVEAALDIVLRSGMRLEKLRILDIGTGSGALLLALLQELPNAVGIGSDVSEAAIAVARGNAERNDLARRVHFVVCNIADGLAGPFELVVSNPPYIPHGEIATLMPEVRDYDPNLALDGGTDGLDAYRAIARDAPRILAPRSHLIVELGMGQESAVAALFQQSGLTVSPARADLAGIPRALVGQKTIP</sequence>
<evidence type="ECO:0000313" key="7">
    <source>
        <dbReference type="EMBL" id="AXK82056.1"/>
    </source>
</evidence>
<dbReference type="SUPFAM" id="SSF53335">
    <property type="entry name" value="S-adenosyl-L-methionine-dependent methyltransferases"/>
    <property type="match status" value="1"/>
</dbReference>
<dbReference type="Pfam" id="PF13847">
    <property type="entry name" value="Methyltransf_31"/>
    <property type="match status" value="1"/>
</dbReference>
<feature type="binding site" evidence="4">
    <location>
        <begin position="134"/>
        <end position="138"/>
    </location>
    <ligand>
        <name>S-adenosyl-L-methionine</name>
        <dbReference type="ChEBI" id="CHEBI:59789"/>
    </ligand>
</feature>
<evidence type="ECO:0000259" key="6">
    <source>
        <dbReference type="Pfam" id="PF17827"/>
    </source>
</evidence>
<evidence type="ECO:0000256" key="2">
    <source>
        <dbReference type="ARBA" id="ARBA00022679"/>
    </source>
</evidence>
<dbReference type="OrthoDB" id="9800643at2"/>
<dbReference type="KEGG" id="ptaw:DW352_16920"/>
<name>A0A345ZYQ9_9HYPH</name>
<comment type="function">
    <text evidence="4">Methylates the class 1 translation termination release factors RF1/PrfA and RF2/PrfB on the glutamine residue of the universally conserved GGQ motif.</text>
</comment>
<dbReference type="Proteomes" id="UP000254889">
    <property type="component" value="Chromosome"/>
</dbReference>
<dbReference type="HAMAP" id="MF_02126">
    <property type="entry name" value="RF_methyltr_PrmC"/>
    <property type="match status" value="1"/>
</dbReference>
<dbReference type="InterPro" id="IPR050320">
    <property type="entry name" value="N5-glutamine_MTase"/>
</dbReference>
<keyword evidence="8" id="KW-1185">Reference proteome</keyword>
<dbReference type="InterPro" id="IPR004556">
    <property type="entry name" value="HemK-like"/>
</dbReference>
<dbReference type="PROSITE" id="PS00092">
    <property type="entry name" value="N6_MTASE"/>
    <property type="match status" value="1"/>
</dbReference>
<dbReference type="InterPro" id="IPR002052">
    <property type="entry name" value="DNA_methylase_N6_adenine_CS"/>
</dbReference>
<dbReference type="CDD" id="cd02440">
    <property type="entry name" value="AdoMet_MTases"/>
    <property type="match status" value="1"/>
</dbReference>
<proteinExistence type="inferred from homology"/>
<evidence type="ECO:0000259" key="5">
    <source>
        <dbReference type="Pfam" id="PF13847"/>
    </source>
</evidence>
<comment type="similarity">
    <text evidence="4">Belongs to the protein N5-glutamine methyltransferase family. PrmC subfamily.</text>
</comment>
<dbReference type="NCBIfam" id="TIGR00536">
    <property type="entry name" value="hemK_fam"/>
    <property type="match status" value="1"/>
</dbReference>
<dbReference type="InterPro" id="IPR029063">
    <property type="entry name" value="SAM-dependent_MTases_sf"/>
</dbReference>
<dbReference type="EMBL" id="CP031417">
    <property type="protein sequence ID" value="AXK82056.1"/>
    <property type="molecule type" value="Genomic_DNA"/>
</dbReference>
<accession>A0A345ZYQ9</accession>
<feature type="binding site" evidence="4">
    <location>
        <position position="200"/>
    </location>
    <ligand>
        <name>S-adenosyl-L-methionine</name>
        <dbReference type="ChEBI" id="CHEBI:59789"/>
    </ligand>
</feature>
<feature type="binding site" evidence="4">
    <location>
        <position position="157"/>
    </location>
    <ligand>
        <name>S-adenosyl-L-methionine</name>
        <dbReference type="ChEBI" id="CHEBI:59789"/>
    </ligand>
</feature>
<dbReference type="NCBIfam" id="TIGR03534">
    <property type="entry name" value="RF_mod_PrmC"/>
    <property type="match status" value="1"/>
</dbReference>
<gene>
    <name evidence="4 7" type="primary">prmC</name>
    <name evidence="7" type="ORF">DW352_16920</name>
</gene>
<evidence type="ECO:0000256" key="1">
    <source>
        <dbReference type="ARBA" id="ARBA00022603"/>
    </source>
</evidence>
<dbReference type="InterPro" id="IPR019874">
    <property type="entry name" value="RF_methyltr_PrmC"/>
</dbReference>
<dbReference type="Gene3D" id="3.40.50.150">
    <property type="entry name" value="Vaccinia Virus protein VP39"/>
    <property type="match status" value="1"/>
</dbReference>
<comment type="catalytic activity">
    <reaction evidence="4">
        <text>L-glutaminyl-[peptide chain release factor] + S-adenosyl-L-methionine = N(5)-methyl-L-glutaminyl-[peptide chain release factor] + S-adenosyl-L-homocysteine + H(+)</text>
        <dbReference type="Rhea" id="RHEA:42896"/>
        <dbReference type="Rhea" id="RHEA-COMP:10271"/>
        <dbReference type="Rhea" id="RHEA-COMP:10272"/>
        <dbReference type="ChEBI" id="CHEBI:15378"/>
        <dbReference type="ChEBI" id="CHEBI:30011"/>
        <dbReference type="ChEBI" id="CHEBI:57856"/>
        <dbReference type="ChEBI" id="CHEBI:59789"/>
        <dbReference type="ChEBI" id="CHEBI:61891"/>
        <dbReference type="EC" id="2.1.1.297"/>
    </reaction>
</comment>
<keyword evidence="1 4" id="KW-0489">Methyltransferase</keyword>
<dbReference type="AlphaFoldDB" id="A0A345ZYQ9"/>
<dbReference type="RefSeq" id="WP_115692435.1">
    <property type="nucleotide sequence ID" value="NZ_CP031417.1"/>
</dbReference>
<dbReference type="EC" id="2.1.1.297" evidence="4"/>
<dbReference type="GO" id="GO:0003676">
    <property type="term" value="F:nucleic acid binding"/>
    <property type="evidence" value="ECO:0007669"/>
    <property type="project" value="InterPro"/>
</dbReference>
<feature type="domain" description="Release factor glutamine methyltransferase N-terminal" evidence="6">
    <location>
        <begin position="15"/>
        <end position="85"/>
    </location>
</feature>
<feature type="binding site" evidence="4">
    <location>
        <begin position="200"/>
        <end position="203"/>
    </location>
    <ligand>
        <name>substrate</name>
    </ligand>
</feature>
<dbReference type="Pfam" id="PF17827">
    <property type="entry name" value="PrmC_N"/>
    <property type="match status" value="1"/>
</dbReference>
<evidence type="ECO:0000313" key="8">
    <source>
        <dbReference type="Proteomes" id="UP000254889"/>
    </source>
</evidence>
<dbReference type="InterPro" id="IPR040758">
    <property type="entry name" value="PrmC_N"/>
</dbReference>
<dbReference type="GO" id="GO:0102559">
    <property type="term" value="F:peptide chain release factor N(5)-glutamine methyltransferase activity"/>
    <property type="evidence" value="ECO:0007669"/>
    <property type="project" value="UniProtKB-EC"/>
</dbReference>
<keyword evidence="2 4" id="KW-0808">Transferase</keyword>
<dbReference type="GO" id="GO:0032259">
    <property type="term" value="P:methylation"/>
    <property type="evidence" value="ECO:0007669"/>
    <property type="project" value="UniProtKB-KW"/>
</dbReference>